<dbReference type="EMBL" id="GL883007">
    <property type="protein sequence ID" value="EGG24332.1"/>
    <property type="molecule type" value="Genomic_DNA"/>
</dbReference>
<name>F4PJ46_CACFS</name>
<dbReference type="Pfam" id="PF00127">
    <property type="entry name" value="Copper-bind"/>
    <property type="match status" value="1"/>
</dbReference>
<keyword evidence="4" id="KW-1133">Transmembrane helix</keyword>
<dbReference type="PANTHER" id="PTHR36507:SF1">
    <property type="entry name" value="BLL1555 PROTEIN"/>
    <property type="match status" value="1"/>
</dbReference>
<evidence type="ECO:0000256" key="1">
    <source>
        <dbReference type="ARBA" id="ARBA00022723"/>
    </source>
</evidence>
<dbReference type="AlphaFoldDB" id="F4PJ46"/>
<feature type="transmembrane region" description="Helical" evidence="4">
    <location>
        <begin position="32"/>
        <end position="50"/>
    </location>
</feature>
<keyword evidence="4" id="KW-0812">Transmembrane</keyword>
<feature type="region of interest" description="Disordered" evidence="3">
    <location>
        <begin position="166"/>
        <end position="195"/>
    </location>
</feature>
<dbReference type="InterPro" id="IPR000923">
    <property type="entry name" value="BlueCu_1"/>
</dbReference>
<dbReference type="GO" id="GO:0005507">
    <property type="term" value="F:copper ion binding"/>
    <property type="evidence" value="ECO:0007669"/>
    <property type="project" value="InterPro"/>
</dbReference>
<keyword evidence="4" id="KW-0472">Membrane</keyword>
<dbReference type="SUPFAM" id="SSF49503">
    <property type="entry name" value="Cupredoxins"/>
    <property type="match status" value="1"/>
</dbReference>
<feature type="compositionally biased region" description="Polar residues" evidence="3">
    <location>
        <begin position="173"/>
        <end position="192"/>
    </location>
</feature>
<dbReference type="Gene3D" id="2.60.40.420">
    <property type="entry name" value="Cupredoxins - blue copper proteins"/>
    <property type="match status" value="1"/>
</dbReference>
<keyword evidence="7" id="KW-1185">Reference proteome</keyword>
<dbReference type="GO" id="GO:0009055">
    <property type="term" value="F:electron transfer activity"/>
    <property type="evidence" value="ECO:0007669"/>
    <property type="project" value="InterPro"/>
</dbReference>
<evidence type="ECO:0000313" key="6">
    <source>
        <dbReference type="EMBL" id="EGG24332.1"/>
    </source>
</evidence>
<organism evidence="6 7">
    <name type="scientific">Cavenderia fasciculata</name>
    <name type="common">Slime mold</name>
    <name type="synonym">Dictyostelium fasciculatum</name>
    <dbReference type="NCBI Taxonomy" id="261658"/>
    <lineage>
        <taxon>Eukaryota</taxon>
        <taxon>Amoebozoa</taxon>
        <taxon>Evosea</taxon>
        <taxon>Eumycetozoa</taxon>
        <taxon>Dictyostelia</taxon>
        <taxon>Acytosteliales</taxon>
        <taxon>Cavenderiaceae</taxon>
        <taxon>Cavenderia</taxon>
    </lineage>
</organism>
<evidence type="ECO:0000256" key="3">
    <source>
        <dbReference type="SAM" id="MobiDB-lite"/>
    </source>
</evidence>
<keyword evidence="2" id="KW-0186">Copper</keyword>
<dbReference type="InterPro" id="IPR052721">
    <property type="entry name" value="ET_Amicyanin"/>
</dbReference>
<dbReference type="InterPro" id="IPR008972">
    <property type="entry name" value="Cupredoxin"/>
</dbReference>
<evidence type="ECO:0000313" key="7">
    <source>
        <dbReference type="Proteomes" id="UP000007797"/>
    </source>
</evidence>
<evidence type="ECO:0000259" key="5">
    <source>
        <dbReference type="Pfam" id="PF00127"/>
    </source>
</evidence>
<dbReference type="PANTHER" id="PTHR36507">
    <property type="entry name" value="BLL1555 PROTEIN"/>
    <property type="match status" value="1"/>
</dbReference>
<accession>F4PJ46</accession>
<evidence type="ECO:0000256" key="4">
    <source>
        <dbReference type="SAM" id="Phobius"/>
    </source>
</evidence>
<keyword evidence="1" id="KW-0479">Metal-binding</keyword>
<gene>
    <name evidence="6" type="ORF">DFA_06482</name>
</gene>
<sequence>MLAFKNRIELKEEEEKLCLLSFSKNQKMLKNIRIFILSIIVLLSLKLNGYGDYSYGGAVMASKLIRMTEWNFINGQQPTLNIDQDDIVIWFTTDNLNHTVTHDAPVYAREFDSEDLNSDPLYQKPDNFTHHFNTNGTYRYYCKHYPSQMFGMIYVSYRELGVPDPNLHANETEAPSNQSSDGGVGGANTSDHSSSSSTISISIALSLFFLIISTIS</sequence>
<feature type="domain" description="Blue (type 1) copper" evidence="5">
    <location>
        <begin position="77"/>
        <end position="155"/>
    </location>
</feature>
<protein>
    <recommendedName>
        <fullName evidence="5">Blue (type 1) copper domain-containing protein</fullName>
    </recommendedName>
</protein>
<dbReference type="RefSeq" id="XP_004362183.1">
    <property type="nucleotide sequence ID" value="XM_004362126.1"/>
</dbReference>
<dbReference type="GeneID" id="14876345"/>
<dbReference type="Proteomes" id="UP000007797">
    <property type="component" value="Unassembled WGS sequence"/>
</dbReference>
<evidence type="ECO:0000256" key="2">
    <source>
        <dbReference type="ARBA" id="ARBA00023008"/>
    </source>
</evidence>
<proteinExistence type="predicted"/>
<dbReference type="KEGG" id="dfa:DFA_06482"/>
<reference evidence="7" key="1">
    <citation type="journal article" date="2011" name="Genome Res.">
        <title>Phylogeny-wide analysis of social amoeba genomes highlights ancient origins for complex intercellular communication.</title>
        <authorList>
            <person name="Heidel A.J."/>
            <person name="Lawal H.M."/>
            <person name="Felder M."/>
            <person name="Schilde C."/>
            <person name="Helps N.R."/>
            <person name="Tunggal B."/>
            <person name="Rivero F."/>
            <person name="John U."/>
            <person name="Schleicher M."/>
            <person name="Eichinger L."/>
            <person name="Platzer M."/>
            <person name="Noegel A.A."/>
            <person name="Schaap P."/>
            <person name="Gloeckner G."/>
        </authorList>
    </citation>
    <scope>NUCLEOTIDE SEQUENCE [LARGE SCALE GENOMIC DNA]</scope>
    <source>
        <strain evidence="7">SH3</strain>
    </source>
</reference>